<dbReference type="AlphaFoldDB" id="A0A2R4XJ81"/>
<reference evidence="3 4" key="1">
    <citation type="submission" date="2018-04" db="EMBL/GenBank/DDBJ databases">
        <title>Bordetella sp. HZ20 isolated from seawater.</title>
        <authorList>
            <person name="Sun C."/>
        </authorList>
    </citation>
    <scope>NUCLEOTIDE SEQUENCE [LARGE SCALE GENOMIC DNA]</scope>
    <source>
        <strain evidence="3 4">HZ20</strain>
    </source>
</reference>
<gene>
    <name evidence="3" type="ORF">DBV39_09385</name>
</gene>
<dbReference type="SMART" id="SM00490">
    <property type="entry name" value="HELICc"/>
    <property type="match status" value="1"/>
</dbReference>
<feature type="domain" description="Helicase ATP-binding" evidence="1">
    <location>
        <begin position="236"/>
        <end position="386"/>
    </location>
</feature>
<dbReference type="Gene3D" id="3.40.50.300">
    <property type="entry name" value="P-loop containing nucleotide triphosphate hydrolases"/>
    <property type="match status" value="2"/>
</dbReference>
<protein>
    <submittedName>
        <fullName evidence="3">DUF3427 domain-containing protein</fullName>
    </submittedName>
</protein>
<sequence>MESALMAAANVSSFLVTGGEHHQLLPALRRALVQATEIEIAVSFIRKTGLDLIFGDLEAALLSESRHVRLAVLTSDYLSVTDPIALRQLMLLAERGADIRVFQTGPGDSFHLKAYIFVKSEQGAMVSADVFVGSSNLSKKALTDGLEWNYHLSYPDEHDPSSDKRVAQVRQGFATLNQHPQVVPLSSVWIDEYQTRYDNARKIVPIDVVRPEVDVASPGKPTPRPHQVSALEALKLARARGLRKGLVVLATGLGKTYLAAFDAIQAGAKRVLFVAHREEILLQAQVSFLNVMPDQRIGRFTGKQKDDHVDLLFASVQTLARESHLERFGRDHFDYIVVDEFHHAAAGTYQKLLSYFEPEFLLGLTATPDRSDGSDILHLCDNNLIFRFDLFDGIEADQLCPFSYYGIFDRDVDYQHIPWRNGRFDPDSLFAQLATRSRARHVFNEWKSRAKSRTLAFCASQKHADYMADFFQHAGVPALSVHSDSQVTRSQALHQLARAVVRVVFSVDLFNEGVDLPEIDTVMMLRPTESRVLFLQQLGRGLRLSDTKDRLVVVDFVGNHHSFLNRPELLLGHQFAHKPSRRELVSYLHRSDLKLAKGCFVNYDLGFIEFLDGLVKDRLDRQYTATRASLGRRPTITELAQTGVNLTNLRRNHGSWWEYLDEQGDATPDEMAVIERHAQWFRDLTVTRVVRSYKLILLKTLISREKLDQEVAIDSLAVWGKDWFLRNPAWQRDLPASLQPLSSLSDRRWANQWKKMPVHYWCTPEPGSAIAWFASDGSVFRFTQTVLPDETGTLSRMTDEIVNWRLGQYGQSLFADSASDGEWR</sequence>
<proteinExistence type="predicted"/>
<dbReference type="InterPro" id="IPR006935">
    <property type="entry name" value="Helicase/UvrB_N"/>
</dbReference>
<dbReference type="GO" id="GO:0016787">
    <property type="term" value="F:hydrolase activity"/>
    <property type="evidence" value="ECO:0007669"/>
    <property type="project" value="InterPro"/>
</dbReference>
<evidence type="ECO:0000313" key="3">
    <source>
        <dbReference type="EMBL" id="AWB33886.1"/>
    </source>
</evidence>
<dbReference type="Proteomes" id="UP000244571">
    <property type="component" value="Chromosome"/>
</dbReference>
<dbReference type="Pfam" id="PF00271">
    <property type="entry name" value="Helicase_C"/>
    <property type="match status" value="1"/>
</dbReference>
<dbReference type="Gene3D" id="3.30.870.10">
    <property type="entry name" value="Endonuclease Chain A"/>
    <property type="match status" value="1"/>
</dbReference>
<dbReference type="PROSITE" id="PS51194">
    <property type="entry name" value="HELICASE_CTER"/>
    <property type="match status" value="1"/>
</dbReference>
<evidence type="ECO:0000259" key="1">
    <source>
        <dbReference type="PROSITE" id="PS51192"/>
    </source>
</evidence>
<dbReference type="PANTHER" id="PTHR47396:SF1">
    <property type="entry name" value="ATP-DEPENDENT HELICASE IRC3-RELATED"/>
    <property type="match status" value="1"/>
</dbReference>
<feature type="domain" description="Helicase C-terminal" evidence="2">
    <location>
        <begin position="438"/>
        <end position="596"/>
    </location>
</feature>
<keyword evidence="4" id="KW-1185">Reference proteome</keyword>
<dbReference type="Pfam" id="PF04851">
    <property type="entry name" value="ResIII"/>
    <property type="match status" value="1"/>
</dbReference>
<dbReference type="GO" id="GO:0005524">
    <property type="term" value="F:ATP binding"/>
    <property type="evidence" value="ECO:0007669"/>
    <property type="project" value="InterPro"/>
</dbReference>
<accession>A0A2R4XJ81</accession>
<dbReference type="InterPro" id="IPR050742">
    <property type="entry name" value="Helicase_Restrict-Modif_Enz"/>
</dbReference>
<dbReference type="CDD" id="cd18799">
    <property type="entry name" value="SF2_C_EcoAI-like"/>
    <property type="match status" value="1"/>
</dbReference>
<dbReference type="SUPFAM" id="SSF52540">
    <property type="entry name" value="P-loop containing nucleoside triphosphate hydrolases"/>
    <property type="match status" value="1"/>
</dbReference>
<dbReference type="EMBL" id="CP028901">
    <property type="protein sequence ID" value="AWB33886.1"/>
    <property type="molecule type" value="Genomic_DNA"/>
</dbReference>
<dbReference type="PANTHER" id="PTHR47396">
    <property type="entry name" value="TYPE I RESTRICTION ENZYME ECOKI R PROTEIN"/>
    <property type="match status" value="1"/>
</dbReference>
<evidence type="ECO:0000313" key="4">
    <source>
        <dbReference type="Proteomes" id="UP000244571"/>
    </source>
</evidence>
<dbReference type="GO" id="GO:0003677">
    <property type="term" value="F:DNA binding"/>
    <property type="evidence" value="ECO:0007669"/>
    <property type="project" value="InterPro"/>
</dbReference>
<dbReference type="SMART" id="SM00487">
    <property type="entry name" value="DEXDc"/>
    <property type="match status" value="1"/>
</dbReference>
<dbReference type="InterPro" id="IPR027417">
    <property type="entry name" value="P-loop_NTPase"/>
</dbReference>
<dbReference type="KEGG" id="boz:DBV39_09385"/>
<dbReference type="PROSITE" id="PS51192">
    <property type="entry name" value="HELICASE_ATP_BIND_1"/>
    <property type="match status" value="1"/>
</dbReference>
<name>A0A2R4XJ81_9BURK</name>
<dbReference type="CDD" id="cd18032">
    <property type="entry name" value="DEXHc_RE_I_III_res"/>
    <property type="match status" value="1"/>
</dbReference>
<dbReference type="SUPFAM" id="SSF56024">
    <property type="entry name" value="Phospholipase D/nuclease"/>
    <property type="match status" value="1"/>
</dbReference>
<dbReference type="InterPro" id="IPR014001">
    <property type="entry name" value="Helicase_ATP-bd"/>
</dbReference>
<organism evidence="3 4">
    <name type="scientific">Orrella marina</name>
    <dbReference type="NCBI Taxonomy" id="2163011"/>
    <lineage>
        <taxon>Bacteria</taxon>
        <taxon>Pseudomonadati</taxon>
        <taxon>Pseudomonadota</taxon>
        <taxon>Betaproteobacteria</taxon>
        <taxon>Burkholderiales</taxon>
        <taxon>Alcaligenaceae</taxon>
        <taxon>Orrella</taxon>
    </lineage>
</organism>
<dbReference type="InterPro" id="IPR001650">
    <property type="entry name" value="Helicase_C-like"/>
</dbReference>
<dbReference type="GO" id="GO:0005829">
    <property type="term" value="C:cytosol"/>
    <property type="evidence" value="ECO:0007669"/>
    <property type="project" value="TreeGrafter"/>
</dbReference>
<evidence type="ECO:0000259" key="2">
    <source>
        <dbReference type="PROSITE" id="PS51194"/>
    </source>
</evidence>